<name>A0ABX8AVE6_9HYPH</name>
<dbReference type="Pfam" id="PF09347">
    <property type="entry name" value="DUF1989"/>
    <property type="match status" value="1"/>
</dbReference>
<gene>
    <name evidence="2" type="ORF">KGB56_26360</name>
</gene>
<dbReference type="EMBL" id="CP074129">
    <property type="protein sequence ID" value="QUS59018.1"/>
    <property type="molecule type" value="Genomic_DNA"/>
</dbReference>
<organism evidence="2 3">
    <name type="scientific">Pseudovibrio brasiliensis</name>
    <dbReference type="NCBI Taxonomy" id="1898042"/>
    <lineage>
        <taxon>Bacteria</taxon>
        <taxon>Pseudomonadati</taxon>
        <taxon>Pseudomonadota</taxon>
        <taxon>Alphaproteobacteria</taxon>
        <taxon>Hyphomicrobiales</taxon>
        <taxon>Stappiaceae</taxon>
        <taxon>Pseudovibrio</taxon>
    </lineage>
</organism>
<dbReference type="PANTHER" id="PTHR31527">
    <property type="entry name" value="RE64534P"/>
    <property type="match status" value="1"/>
</dbReference>
<dbReference type="Proteomes" id="UP000680706">
    <property type="component" value="Plasmid pAb134-03"/>
</dbReference>
<geneLocation type="plasmid" evidence="2 3">
    <name>pAb134-03</name>
</geneLocation>
<proteinExistence type="predicted"/>
<evidence type="ECO:0000259" key="1">
    <source>
        <dbReference type="Pfam" id="PF09347"/>
    </source>
</evidence>
<protein>
    <submittedName>
        <fullName evidence="2">Urea carboxylase-associated family protein</fullName>
    </submittedName>
</protein>
<dbReference type="PANTHER" id="PTHR31527:SF0">
    <property type="entry name" value="RE64534P"/>
    <property type="match status" value="1"/>
</dbReference>
<evidence type="ECO:0000313" key="3">
    <source>
        <dbReference type="Proteomes" id="UP000680706"/>
    </source>
</evidence>
<reference evidence="2 3" key="1">
    <citation type="journal article" date="2021" name="Angew. Chem. Int. Ed. Engl.">
        <title>A novel family of nonribosomal peptides modulate collective behavior in Pseudovibrio bacteria isolated from marine sponges.</title>
        <authorList>
            <person name="Ioca L.P."/>
            <person name="Dai Y."/>
            <person name="Kunakom S."/>
            <person name="Diaz-Espinosa J."/>
            <person name="Krunic A."/>
            <person name="Crnkovic C.M."/>
            <person name="Orjala J."/>
            <person name="Sanchez L.M."/>
            <person name="Ferreira A.G."/>
            <person name="Berlinck R.G.S."/>
            <person name="Eustaquio A.S."/>
        </authorList>
    </citation>
    <scope>NUCLEOTIDE SEQUENCE [LARGE SCALE GENOMIC DNA]</scope>
    <source>
        <strain evidence="2 3">Ab134</strain>
        <plasmid evidence="2 3">pAb134-03</plasmid>
    </source>
</reference>
<evidence type="ECO:0000313" key="2">
    <source>
        <dbReference type="EMBL" id="QUS59018.1"/>
    </source>
</evidence>
<dbReference type="InterPro" id="IPR018959">
    <property type="entry name" value="DUF1989"/>
</dbReference>
<feature type="domain" description="DUF1989" evidence="1">
    <location>
        <begin position="33"/>
        <end position="197"/>
    </location>
</feature>
<keyword evidence="2" id="KW-0614">Plasmid</keyword>
<sequence>MPNFYPDMPTGLNDSITGAISSDGSPELNKHYTLPARTGVAVRLEAGQSLIVVNPTGTQVCDFWAFNPSNLYEYLSMSHCRTALASVVPTVGDILVSNARRSMLTLVRDTSPGVHDTVIAACDHARYQQLGCKEYHDNCTDNLRQALKSIGLEAKVIPDPFNLWMNVPITSAHRTKWAAPVSRPDDEIEFRAEVDVLVVMSACPQDVTPVNGENCAPSDLAYRVTLGGNA</sequence>
<keyword evidence="3" id="KW-1185">Reference proteome</keyword>
<accession>A0ABX8AVE6</accession>
<dbReference type="RefSeq" id="WP_075701439.1">
    <property type="nucleotide sequence ID" value="NZ_CP074129.1"/>
</dbReference>